<dbReference type="SUPFAM" id="SSF50814">
    <property type="entry name" value="Lipocalins"/>
    <property type="match status" value="1"/>
</dbReference>
<gene>
    <name evidence="12" type="ORF">MEDL_13714</name>
</gene>
<feature type="transmembrane region" description="Helical" evidence="10">
    <location>
        <begin position="124"/>
        <end position="146"/>
    </location>
</feature>
<dbReference type="PRINTS" id="PR00896">
    <property type="entry name" value="VASOPRESSINR"/>
</dbReference>
<evidence type="ECO:0000256" key="2">
    <source>
        <dbReference type="ARBA" id="ARBA00022475"/>
    </source>
</evidence>
<name>A0A8S3QTD7_MYTED</name>
<evidence type="ECO:0000256" key="1">
    <source>
        <dbReference type="ARBA" id="ARBA00004651"/>
    </source>
</evidence>
<dbReference type="PROSITE" id="PS50262">
    <property type="entry name" value="G_PROTEIN_RECEP_F1_2"/>
    <property type="match status" value="1"/>
</dbReference>
<dbReference type="EMBL" id="CAJPWZ010000706">
    <property type="protein sequence ID" value="CAG2198973.1"/>
    <property type="molecule type" value="Genomic_DNA"/>
</dbReference>
<dbReference type="GO" id="GO:0005886">
    <property type="term" value="C:plasma membrane"/>
    <property type="evidence" value="ECO:0007669"/>
    <property type="project" value="UniProtKB-SubCell"/>
</dbReference>
<dbReference type="PANTHER" id="PTHR24241">
    <property type="entry name" value="NEUROPEPTIDE RECEPTOR-RELATED G-PROTEIN COUPLED RECEPTOR"/>
    <property type="match status" value="1"/>
</dbReference>
<dbReference type="PANTHER" id="PTHR24241:SF161">
    <property type="entry name" value="G-PROTEIN COUPLED RECEPTORS FAMILY 1 PROFILE DOMAIN-CONTAINING PROTEIN"/>
    <property type="match status" value="1"/>
</dbReference>
<evidence type="ECO:0000256" key="8">
    <source>
        <dbReference type="ARBA" id="ARBA00023180"/>
    </source>
</evidence>
<evidence type="ECO:0000313" key="13">
    <source>
        <dbReference type="Proteomes" id="UP000683360"/>
    </source>
</evidence>
<dbReference type="Gene3D" id="1.20.1070.10">
    <property type="entry name" value="Rhodopsin 7-helix transmembrane proteins"/>
    <property type="match status" value="1"/>
</dbReference>
<keyword evidence="5 10" id="KW-0297">G-protein coupled receptor</keyword>
<feature type="domain" description="G-protein coupled receptors family 1 profile" evidence="11">
    <location>
        <begin position="103"/>
        <end position="361"/>
    </location>
</feature>
<evidence type="ECO:0000256" key="7">
    <source>
        <dbReference type="ARBA" id="ARBA00023170"/>
    </source>
</evidence>
<sequence>MAQFLGKWKSVSMSNMEGIGKALGYSDEMIKMAKASTWTFEFTKDGDRWSVSNESNNTPKSTNTYEKEGKELVTKGPSGKCMKTINEVTKWLAVGILVGILVFNSTILILLIRKKQNSRMAFFVQNLAIADFCVGLIYLLPEVIIYRFHIGWTKYACYVLYGVKMFPIYVSTFAIVTLTLDRLYVILRPLSSSARGAKYRVSLIMTTWILAMLLSIPYMVCVRFNNGKCGHDFDKKVMLMFDISLILILPVLIIGACYTCIIVTICRRERNELLNDNTRRTTNSTRKTDGQKKSTRKPLIAQAKIRTIKLLLIIVTAYIVCWTPVCVGTSLMMWKLIKFGATFQLLYVLAPLNSLVNPLVFLLFHRKIFKRKEFGTYRFNPSGTLKTSIFTNGPGKQASSSC</sequence>
<dbReference type="Gene3D" id="2.40.128.20">
    <property type="match status" value="1"/>
</dbReference>
<comment type="subcellular location">
    <subcellularLocation>
        <location evidence="1 10">Cell membrane</location>
        <topology evidence="1 10">Multi-pass membrane protein</topology>
    </subcellularLocation>
</comment>
<evidence type="ECO:0000313" key="12">
    <source>
        <dbReference type="EMBL" id="CAG2198973.1"/>
    </source>
</evidence>
<dbReference type="CDD" id="cd00742">
    <property type="entry name" value="FABP"/>
    <property type="match status" value="1"/>
</dbReference>
<keyword evidence="13" id="KW-1185">Reference proteome</keyword>
<keyword evidence="2" id="KW-1003">Cell membrane</keyword>
<keyword evidence="3 10" id="KW-0812">Transmembrane</keyword>
<evidence type="ECO:0000256" key="10">
    <source>
        <dbReference type="RuleBase" id="RU046427"/>
    </source>
</evidence>
<dbReference type="GO" id="GO:0042277">
    <property type="term" value="F:peptide binding"/>
    <property type="evidence" value="ECO:0007669"/>
    <property type="project" value="TreeGrafter"/>
</dbReference>
<keyword evidence="6 10" id="KW-0472">Membrane</keyword>
<feature type="transmembrane region" description="Helical" evidence="10">
    <location>
        <begin position="240"/>
        <end position="265"/>
    </location>
</feature>
<reference evidence="12" key="1">
    <citation type="submission" date="2021-03" db="EMBL/GenBank/DDBJ databases">
        <authorList>
            <person name="Bekaert M."/>
        </authorList>
    </citation>
    <scope>NUCLEOTIDE SEQUENCE</scope>
</reference>
<evidence type="ECO:0000256" key="4">
    <source>
        <dbReference type="ARBA" id="ARBA00022989"/>
    </source>
</evidence>
<proteinExistence type="inferred from homology"/>
<feature type="transmembrane region" description="Helical" evidence="10">
    <location>
        <begin position="345"/>
        <end position="364"/>
    </location>
</feature>
<evidence type="ECO:0000256" key="6">
    <source>
        <dbReference type="ARBA" id="ARBA00023136"/>
    </source>
</evidence>
<keyword evidence="4 10" id="KW-1133">Transmembrane helix</keyword>
<dbReference type="GO" id="GO:0005000">
    <property type="term" value="F:vasopressin receptor activity"/>
    <property type="evidence" value="ECO:0007669"/>
    <property type="project" value="InterPro"/>
</dbReference>
<dbReference type="InterPro" id="IPR017452">
    <property type="entry name" value="GPCR_Rhodpsn_7TM"/>
</dbReference>
<dbReference type="Proteomes" id="UP000683360">
    <property type="component" value="Unassembled WGS sequence"/>
</dbReference>
<dbReference type="PRINTS" id="PR00237">
    <property type="entry name" value="GPCRRHODOPSN"/>
</dbReference>
<dbReference type="SUPFAM" id="SSF81321">
    <property type="entry name" value="Family A G protein-coupled receptor-like"/>
    <property type="match status" value="1"/>
</dbReference>
<dbReference type="Pfam" id="PF00001">
    <property type="entry name" value="7tm_1"/>
    <property type="match status" value="1"/>
</dbReference>
<comment type="similarity">
    <text evidence="10">Belongs to the G-protein coupled receptor 1 family. Vasopressin/oxytocin receptor subfamily.</text>
</comment>
<organism evidence="12 13">
    <name type="scientific">Mytilus edulis</name>
    <name type="common">Blue mussel</name>
    <dbReference type="NCBI Taxonomy" id="6550"/>
    <lineage>
        <taxon>Eukaryota</taxon>
        <taxon>Metazoa</taxon>
        <taxon>Spiralia</taxon>
        <taxon>Lophotrochozoa</taxon>
        <taxon>Mollusca</taxon>
        <taxon>Bivalvia</taxon>
        <taxon>Autobranchia</taxon>
        <taxon>Pteriomorphia</taxon>
        <taxon>Mytilida</taxon>
        <taxon>Mytiloidea</taxon>
        <taxon>Mytilidae</taxon>
        <taxon>Mytilinae</taxon>
        <taxon>Mytilus</taxon>
    </lineage>
</organism>
<protein>
    <submittedName>
        <fullName evidence="12">OXTR</fullName>
    </submittedName>
</protein>
<dbReference type="InterPro" id="IPR000276">
    <property type="entry name" value="GPCR_Rhodpsn"/>
</dbReference>
<comment type="caution">
    <text evidence="12">The sequence shown here is derived from an EMBL/GenBank/DDBJ whole genome shotgun (WGS) entry which is preliminary data.</text>
</comment>
<evidence type="ECO:0000256" key="3">
    <source>
        <dbReference type="ARBA" id="ARBA00022692"/>
    </source>
</evidence>
<feature type="transmembrane region" description="Helical" evidence="10">
    <location>
        <begin position="166"/>
        <end position="187"/>
    </location>
</feature>
<feature type="transmembrane region" description="Helical" evidence="10">
    <location>
        <begin position="310"/>
        <end position="333"/>
    </location>
</feature>
<dbReference type="AlphaFoldDB" id="A0A8S3QTD7"/>
<evidence type="ECO:0000256" key="5">
    <source>
        <dbReference type="ARBA" id="ARBA00023040"/>
    </source>
</evidence>
<evidence type="ECO:0000259" key="11">
    <source>
        <dbReference type="PROSITE" id="PS50262"/>
    </source>
</evidence>
<accession>A0A8S3QTD7</accession>
<feature type="transmembrane region" description="Helical" evidence="10">
    <location>
        <begin position="91"/>
        <end position="112"/>
    </location>
</feature>
<feature type="transmembrane region" description="Helical" evidence="10">
    <location>
        <begin position="199"/>
        <end position="220"/>
    </location>
</feature>
<dbReference type="GO" id="GO:0008289">
    <property type="term" value="F:lipid binding"/>
    <property type="evidence" value="ECO:0007669"/>
    <property type="project" value="UniProtKB-KW"/>
</dbReference>
<dbReference type="InterPro" id="IPR001817">
    <property type="entry name" value="Vasoprsn_rcpt"/>
</dbReference>
<keyword evidence="7 10" id="KW-0675">Receptor</keyword>
<dbReference type="OrthoDB" id="6112877at2759"/>
<dbReference type="InterPro" id="IPR012674">
    <property type="entry name" value="Calycin"/>
</dbReference>
<dbReference type="GO" id="GO:0032870">
    <property type="term" value="P:cellular response to hormone stimulus"/>
    <property type="evidence" value="ECO:0007669"/>
    <property type="project" value="TreeGrafter"/>
</dbReference>
<evidence type="ECO:0000256" key="9">
    <source>
        <dbReference type="ARBA" id="ARBA00023224"/>
    </source>
</evidence>
<keyword evidence="9 10" id="KW-0807">Transducer</keyword>
<keyword evidence="8 10" id="KW-0325">Glycoprotein</keyword>